<gene>
    <name evidence="3" type="ORF">METZ01_LOCUS66020</name>
</gene>
<proteinExistence type="predicted"/>
<protein>
    <submittedName>
        <fullName evidence="3">Uncharacterized protein</fullName>
    </submittedName>
</protein>
<sequence length="75" mass="8241">MDQVATDPPTEDVASDSQPEEDGSGVNEDRVRPFDTPPVEVADERADLVHRFGVLAAVAGLVAVLALWRRRRRTD</sequence>
<keyword evidence="2" id="KW-0472">Membrane</keyword>
<feature type="compositionally biased region" description="Acidic residues" evidence="1">
    <location>
        <begin position="9"/>
        <end position="23"/>
    </location>
</feature>
<feature type="region of interest" description="Disordered" evidence="1">
    <location>
        <begin position="1"/>
        <end position="38"/>
    </location>
</feature>
<feature type="transmembrane region" description="Helical" evidence="2">
    <location>
        <begin position="48"/>
        <end position="68"/>
    </location>
</feature>
<dbReference type="AlphaFoldDB" id="A0A381TAG5"/>
<evidence type="ECO:0000313" key="3">
    <source>
        <dbReference type="EMBL" id="SVA13166.1"/>
    </source>
</evidence>
<accession>A0A381TAG5</accession>
<evidence type="ECO:0000256" key="1">
    <source>
        <dbReference type="SAM" id="MobiDB-lite"/>
    </source>
</evidence>
<name>A0A381TAG5_9ZZZZ</name>
<organism evidence="3">
    <name type="scientific">marine metagenome</name>
    <dbReference type="NCBI Taxonomy" id="408172"/>
    <lineage>
        <taxon>unclassified sequences</taxon>
        <taxon>metagenomes</taxon>
        <taxon>ecological metagenomes</taxon>
    </lineage>
</organism>
<dbReference type="EMBL" id="UINC01004281">
    <property type="protein sequence ID" value="SVA13166.1"/>
    <property type="molecule type" value="Genomic_DNA"/>
</dbReference>
<keyword evidence="2" id="KW-1133">Transmembrane helix</keyword>
<reference evidence="3" key="1">
    <citation type="submission" date="2018-05" db="EMBL/GenBank/DDBJ databases">
        <authorList>
            <person name="Lanie J.A."/>
            <person name="Ng W.-L."/>
            <person name="Kazmierczak K.M."/>
            <person name="Andrzejewski T.M."/>
            <person name="Davidsen T.M."/>
            <person name="Wayne K.J."/>
            <person name="Tettelin H."/>
            <person name="Glass J.I."/>
            <person name="Rusch D."/>
            <person name="Podicherti R."/>
            <person name="Tsui H.-C.T."/>
            <person name="Winkler M.E."/>
        </authorList>
    </citation>
    <scope>NUCLEOTIDE SEQUENCE</scope>
</reference>
<keyword evidence="2" id="KW-0812">Transmembrane</keyword>
<evidence type="ECO:0000256" key="2">
    <source>
        <dbReference type="SAM" id="Phobius"/>
    </source>
</evidence>